<dbReference type="InterPro" id="IPR047124">
    <property type="entry name" value="HI_0220.2"/>
</dbReference>
<dbReference type="Gene3D" id="3.40.470.10">
    <property type="entry name" value="Uracil-DNA glycosylase-like domain"/>
    <property type="match status" value="1"/>
</dbReference>
<dbReference type="AlphaFoldDB" id="A0AAJ2LRP2"/>
<feature type="non-terminal residue" evidence="2">
    <location>
        <position position="156"/>
    </location>
</feature>
<protein>
    <submittedName>
        <fullName evidence="2">Uracil-DNA glycosylase family protein</fullName>
    </submittedName>
</protein>
<sequence length="156" mass="17598">MKKIDTVSLNHQLDLHEPCSQHVRGNANSLSIEDSTQNTSLEDMVRQIQNCQLCQSSLPYTVRPIVQLNSQARILIASQAPGRKAHDSGIPFDDPSGERLRYWLGIDRKQFYDSSKIAILPMGFCYPGKGKTGDLPPRRECEPAWRQPILQQLPSI</sequence>
<organism evidence="2 3">
    <name type="scientific">Rhizobium hidalgonense</name>
    <dbReference type="NCBI Taxonomy" id="1538159"/>
    <lineage>
        <taxon>Bacteria</taxon>
        <taxon>Pseudomonadati</taxon>
        <taxon>Pseudomonadota</taxon>
        <taxon>Alphaproteobacteria</taxon>
        <taxon>Hyphomicrobiales</taxon>
        <taxon>Rhizobiaceae</taxon>
        <taxon>Rhizobium/Agrobacterium group</taxon>
        <taxon>Rhizobium</taxon>
    </lineage>
</organism>
<name>A0AAJ2LRP2_9HYPH</name>
<dbReference type="CDD" id="cd10033">
    <property type="entry name" value="UDG_like"/>
    <property type="match status" value="1"/>
</dbReference>
<evidence type="ECO:0000259" key="1">
    <source>
        <dbReference type="Pfam" id="PF03167"/>
    </source>
</evidence>
<dbReference type="Pfam" id="PF03167">
    <property type="entry name" value="UDG"/>
    <property type="match status" value="1"/>
</dbReference>
<evidence type="ECO:0000313" key="3">
    <source>
        <dbReference type="Proteomes" id="UP001268610"/>
    </source>
</evidence>
<dbReference type="EMBL" id="JAVLSF010000416">
    <property type="protein sequence ID" value="MDR9778051.1"/>
    <property type="molecule type" value="Genomic_DNA"/>
</dbReference>
<dbReference type="Proteomes" id="UP001268610">
    <property type="component" value="Unassembled WGS sequence"/>
</dbReference>
<accession>A0AAJ2LRP2</accession>
<reference evidence="2" key="1">
    <citation type="submission" date="2023-04" db="EMBL/GenBank/DDBJ databases">
        <title>Genomic characterization of faba bean (Vicia faba) microsymbionts in Mexican soils.</title>
        <authorList>
            <person name="Rivera Orduna F.N."/>
            <person name="Guevara-Luna J."/>
            <person name="Yan J."/>
            <person name="Arroyo-Herrera I."/>
            <person name="Li Y."/>
            <person name="Vasquez-Murrieta M.S."/>
            <person name="Wang E.T."/>
        </authorList>
    </citation>
    <scope>NUCLEOTIDE SEQUENCE</scope>
    <source>
        <strain evidence="2">CH26</strain>
    </source>
</reference>
<dbReference type="PANTHER" id="PTHR42160">
    <property type="entry name" value="URACIL-DNA GLYCOSYLASE SUPERFAMILY PROTEIN"/>
    <property type="match status" value="1"/>
</dbReference>
<dbReference type="InterPro" id="IPR036895">
    <property type="entry name" value="Uracil-DNA_glycosylase-like_sf"/>
</dbReference>
<dbReference type="PANTHER" id="PTHR42160:SF1">
    <property type="entry name" value="URACIL-DNA GLYCOSYLASE SUPERFAMILY PROTEIN"/>
    <property type="match status" value="1"/>
</dbReference>
<proteinExistence type="predicted"/>
<evidence type="ECO:0000313" key="2">
    <source>
        <dbReference type="EMBL" id="MDR9778051.1"/>
    </source>
</evidence>
<feature type="domain" description="Uracil-DNA glycosylase-like" evidence="1">
    <location>
        <begin position="68"/>
        <end position="153"/>
    </location>
</feature>
<comment type="caution">
    <text evidence="2">The sequence shown here is derived from an EMBL/GenBank/DDBJ whole genome shotgun (WGS) entry which is preliminary data.</text>
</comment>
<dbReference type="InterPro" id="IPR005122">
    <property type="entry name" value="Uracil-DNA_glycosylase-like"/>
</dbReference>
<dbReference type="RefSeq" id="WP_310866186.1">
    <property type="nucleotide sequence ID" value="NZ_JAVLSF010000416.1"/>
</dbReference>
<gene>
    <name evidence="2" type="ORF">RJJ65_36565</name>
</gene>
<dbReference type="SUPFAM" id="SSF52141">
    <property type="entry name" value="Uracil-DNA glycosylase-like"/>
    <property type="match status" value="1"/>
</dbReference>